<dbReference type="Proteomes" id="UP000265520">
    <property type="component" value="Unassembled WGS sequence"/>
</dbReference>
<dbReference type="PANTHER" id="PTHR13318">
    <property type="entry name" value="PARTNER OF PAIRED, ISOFORM B-RELATED"/>
    <property type="match status" value="1"/>
</dbReference>
<protein>
    <submittedName>
        <fullName evidence="2">F-box/LRR-repeat protein</fullName>
    </submittedName>
</protein>
<sequence length="138" mass="15452">MFSSIFPNLQLLDLKSCRSISKGIGQVLRKCSKIRHLNLAGCSRVKLLGLTFVVLKLEVLNLSNTNVDDETLHVISKNCCGLFQLFLRNCSGVTEKGVNHVVDNCTQLRKIMLMMGIHLSDKGLCLIQLFSRHVCLIH</sequence>
<keyword evidence="3" id="KW-1185">Reference proteome</keyword>
<proteinExistence type="predicted"/>
<comment type="caution">
    <text evidence="2">The sequence shown here is derived from an EMBL/GenBank/DDBJ whole genome shotgun (WGS) entry which is preliminary data.</text>
</comment>
<dbReference type="GO" id="GO:0019005">
    <property type="term" value="C:SCF ubiquitin ligase complex"/>
    <property type="evidence" value="ECO:0007669"/>
    <property type="project" value="TreeGrafter"/>
</dbReference>
<dbReference type="AlphaFoldDB" id="A0A392MPX1"/>
<dbReference type="Gene3D" id="3.80.10.10">
    <property type="entry name" value="Ribonuclease Inhibitor"/>
    <property type="match status" value="2"/>
</dbReference>
<dbReference type="Pfam" id="PF25372">
    <property type="entry name" value="DUF7885"/>
    <property type="match status" value="1"/>
</dbReference>
<dbReference type="InterPro" id="IPR057207">
    <property type="entry name" value="FBXL15_LRR"/>
</dbReference>
<dbReference type="EMBL" id="LXQA010014650">
    <property type="protein sequence ID" value="MCH88688.1"/>
    <property type="molecule type" value="Genomic_DNA"/>
</dbReference>
<dbReference type="PANTHER" id="PTHR13318:SF106">
    <property type="entry name" value="F-BOX_LRR-REPEAT PROTEIN 2"/>
    <property type="match status" value="1"/>
</dbReference>
<name>A0A392MPX1_9FABA</name>
<evidence type="ECO:0000259" key="1">
    <source>
        <dbReference type="Pfam" id="PF25372"/>
    </source>
</evidence>
<accession>A0A392MPX1</accession>
<reference evidence="2 3" key="1">
    <citation type="journal article" date="2018" name="Front. Plant Sci.">
        <title>Red Clover (Trifolium pratense) and Zigzag Clover (T. medium) - A Picture of Genomic Similarities and Differences.</title>
        <authorList>
            <person name="Dluhosova J."/>
            <person name="Istvanek J."/>
            <person name="Nedelnik J."/>
            <person name="Repkova J."/>
        </authorList>
    </citation>
    <scope>NUCLEOTIDE SEQUENCE [LARGE SCALE GENOMIC DNA]</scope>
    <source>
        <strain evidence="3">cv. 10/8</strain>
        <tissue evidence="2">Leaf</tissue>
    </source>
</reference>
<feature type="domain" description="F-box/LRR-repeat protein 15-like leucin rich repeat" evidence="1">
    <location>
        <begin position="9"/>
        <end position="117"/>
    </location>
</feature>
<gene>
    <name evidence="2" type="ORF">A2U01_0009579</name>
</gene>
<dbReference type="SUPFAM" id="SSF52047">
    <property type="entry name" value="RNI-like"/>
    <property type="match status" value="1"/>
</dbReference>
<evidence type="ECO:0000313" key="3">
    <source>
        <dbReference type="Proteomes" id="UP000265520"/>
    </source>
</evidence>
<organism evidence="2 3">
    <name type="scientific">Trifolium medium</name>
    <dbReference type="NCBI Taxonomy" id="97028"/>
    <lineage>
        <taxon>Eukaryota</taxon>
        <taxon>Viridiplantae</taxon>
        <taxon>Streptophyta</taxon>
        <taxon>Embryophyta</taxon>
        <taxon>Tracheophyta</taxon>
        <taxon>Spermatophyta</taxon>
        <taxon>Magnoliopsida</taxon>
        <taxon>eudicotyledons</taxon>
        <taxon>Gunneridae</taxon>
        <taxon>Pentapetalae</taxon>
        <taxon>rosids</taxon>
        <taxon>fabids</taxon>
        <taxon>Fabales</taxon>
        <taxon>Fabaceae</taxon>
        <taxon>Papilionoideae</taxon>
        <taxon>50 kb inversion clade</taxon>
        <taxon>NPAAA clade</taxon>
        <taxon>Hologalegina</taxon>
        <taxon>IRL clade</taxon>
        <taxon>Trifolieae</taxon>
        <taxon>Trifolium</taxon>
    </lineage>
</organism>
<evidence type="ECO:0000313" key="2">
    <source>
        <dbReference type="EMBL" id="MCH88688.1"/>
    </source>
</evidence>
<dbReference type="InterPro" id="IPR032675">
    <property type="entry name" value="LRR_dom_sf"/>
</dbReference>
<dbReference type="GO" id="GO:0031146">
    <property type="term" value="P:SCF-dependent proteasomal ubiquitin-dependent protein catabolic process"/>
    <property type="evidence" value="ECO:0007669"/>
    <property type="project" value="TreeGrafter"/>
</dbReference>